<reference evidence="2 3" key="1">
    <citation type="journal article" date="2013" name="Genome Biol. Evol.">
        <title>Genomes of Stigonematalean cyanobacteria (subsection V) and the evolution of oxygenic photosynthesis from prokaryotes to plastids.</title>
        <authorList>
            <person name="Dagan T."/>
            <person name="Roettger M."/>
            <person name="Stucken K."/>
            <person name="Landan G."/>
            <person name="Koch R."/>
            <person name="Major P."/>
            <person name="Gould S.B."/>
            <person name="Goremykin V.V."/>
            <person name="Rippka R."/>
            <person name="Tandeau de Marsac N."/>
            <person name="Gugger M."/>
            <person name="Lockhart P.J."/>
            <person name="Allen J.F."/>
            <person name="Brune I."/>
            <person name="Maus I."/>
            <person name="Puhler A."/>
            <person name="Martin W.F."/>
        </authorList>
    </citation>
    <scope>NUCLEOTIDE SEQUENCE [LARGE SCALE GENOMIC DNA]</scope>
    <source>
        <strain evidence="2 3">PCC 7110</strain>
    </source>
</reference>
<dbReference type="Proteomes" id="UP000076925">
    <property type="component" value="Unassembled WGS sequence"/>
</dbReference>
<protein>
    <recommendedName>
        <fullName evidence="1">Methyltransferase domain-containing protein</fullName>
    </recommendedName>
</protein>
<dbReference type="STRING" id="128403.WA1_44515"/>
<dbReference type="Pfam" id="PF13847">
    <property type="entry name" value="Methyltransf_31"/>
    <property type="match status" value="1"/>
</dbReference>
<dbReference type="OrthoDB" id="9784101at2"/>
<dbReference type="SUPFAM" id="SSF53335">
    <property type="entry name" value="S-adenosyl-L-methionine-dependent methyltransferases"/>
    <property type="match status" value="1"/>
</dbReference>
<feature type="domain" description="Methyltransferase" evidence="1">
    <location>
        <begin position="39"/>
        <end position="85"/>
    </location>
</feature>
<sequence length="93" mass="10701">MSESEKYKPHSADYFNEERNFWWNQDFLELMGKRWGLEKVSTVLDVGCGIGHWGQILADILPLNAKVTGIDKEAQWVEQASERAKALMDACIR</sequence>
<dbReference type="InterPro" id="IPR029063">
    <property type="entry name" value="SAM-dependent_MTases_sf"/>
</dbReference>
<dbReference type="RefSeq" id="WP_017744783.1">
    <property type="nucleotide sequence ID" value="NZ_KQ976354.1"/>
</dbReference>
<dbReference type="AlphaFoldDB" id="A0A139WWC9"/>
<accession>A0A139WWC9</accession>
<evidence type="ECO:0000313" key="2">
    <source>
        <dbReference type="EMBL" id="KYC36744.1"/>
    </source>
</evidence>
<evidence type="ECO:0000313" key="3">
    <source>
        <dbReference type="Proteomes" id="UP000076925"/>
    </source>
</evidence>
<organism evidence="2 3">
    <name type="scientific">Scytonema hofmannii PCC 7110</name>
    <dbReference type="NCBI Taxonomy" id="128403"/>
    <lineage>
        <taxon>Bacteria</taxon>
        <taxon>Bacillati</taxon>
        <taxon>Cyanobacteriota</taxon>
        <taxon>Cyanophyceae</taxon>
        <taxon>Nostocales</taxon>
        <taxon>Scytonemataceae</taxon>
        <taxon>Scytonema</taxon>
    </lineage>
</organism>
<gene>
    <name evidence="2" type="ORF">WA1_44515</name>
</gene>
<evidence type="ECO:0000259" key="1">
    <source>
        <dbReference type="Pfam" id="PF13847"/>
    </source>
</evidence>
<dbReference type="EMBL" id="ANNX02000047">
    <property type="protein sequence ID" value="KYC36744.1"/>
    <property type="molecule type" value="Genomic_DNA"/>
</dbReference>
<dbReference type="CDD" id="cd02440">
    <property type="entry name" value="AdoMet_MTases"/>
    <property type="match status" value="1"/>
</dbReference>
<comment type="caution">
    <text evidence="2">The sequence shown here is derived from an EMBL/GenBank/DDBJ whole genome shotgun (WGS) entry which is preliminary data.</text>
</comment>
<dbReference type="InterPro" id="IPR025714">
    <property type="entry name" value="Methyltranfer_dom"/>
</dbReference>
<proteinExistence type="predicted"/>
<keyword evidence="3" id="KW-1185">Reference proteome</keyword>
<name>A0A139WWC9_9CYAN</name>
<dbReference type="Gene3D" id="3.40.50.150">
    <property type="entry name" value="Vaccinia Virus protein VP39"/>
    <property type="match status" value="1"/>
</dbReference>